<protein>
    <submittedName>
        <fullName evidence="3">Exopolyphosphatase</fullName>
    </submittedName>
</protein>
<evidence type="ECO:0000259" key="2">
    <source>
        <dbReference type="Pfam" id="PF02272"/>
    </source>
</evidence>
<dbReference type="InterPro" id="IPR003156">
    <property type="entry name" value="DHHA1_dom"/>
</dbReference>
<dbReference type="Gene3D" id="3.90.1640.10">
    <property type="entry name" value="inorganic pyrophosphatase (n-terminal core)"/>
    <property type="match status" value="1"/>
</dbReference>
<dbReference type="Gene3D" id="3.10.310.30">
    <property type="match status" value="1"/>
</dbReference>
<name>A0A401XI10_9FLAO</name>
<proteinExistence type="predicted"/>
<keyword evidence="4" id="KW-1185">Reference proteome</keyword>
<dbReference type="InterPro" id="IPR051319">
    <property type="entry name" value="Oligoribo/pAp-PDE_c-di-AMP_PDE"/>
</dbReference>
<dbReference type="Pfam" id="PF02272">
    <property type="entry name" value="DHHA1"/>
    <property type="match status" value="1"/>
</dbReference>
<evidence type="ECO:0000313" key="4">
    <source>
        <dbReference type="Proteomes" id="UP000286715"/>
    </source>
</evidence>
<feature type="domain" description="DDH" evidence="1">
    <location>
        <begin position="17"/>
        <end position="170"/>
    </location>
</feature>
<sequence>MTTEAIALRRLIDSSSSILITTHINPDGDAAGSSLALYHILCKMGKNVLFISPNEIPPSLHFLPGVDEYVPFNQNPDTLAERLQNTDLLFCLDYNTLSRTGDAMAELLRTFAGKKVLIDHHQQPDTDYAISFSDTSYCSTCELLFQVLSEAYPDLKWLTPDVATCLYTGILTDSGSFRFNTVQPRTHRAVATLLEAGAPHTAIHEAIFDQNRPERFRLMAVMLSHMTYLSHSVVYSWITEKEFLQSGADKEDSEGFVNMGLSIRGVKVSALFREEEGKVRISFRSKGEVDVNQYARTYFNGGGHRNAAGGTWYGTIQEAVKRFEETIFEVVPS</sequence>
<dbReference type="RefSeq" id="WP_124396702.1">
    <property type="nucleotide sequence ID" value="NZ_BHZE01000001.1"/>
</dbReference>
<dbReference type="InterPro" id="IPR001667">
    <property type="entry name" value="DDH_dom"/>
</dbReference>
<dbReference type="InterPro" id="IPR038763">
    <property type="entry name" value="DHH_sf"/>
</dbReference>
<dbReference type="PANTHER" id="PTHR47618:SF1">
    <property type="entry name" value="BIFUNCTIONAL OLIGORIBONUCLEASE AND PAP PHOSPHATASE NRNA"/>
    <property type="match status" value="1"/>
</dbReference>
<dbReference type="EMBL" id="BHZE01000001">
    <property type="protein sequence ID" value="GCD76624.1"/>
    <property type="molecule type" value="Genomic_DNA"/>
</dbReference>
<feature type="domain" description="DHHA1" evidence="2">
    <location>
        <begin position="233"/>
        <end position="327"/>
    </location>
</feature>
<dbReference type="GO" id="GO:0003676">
    <property type="term" value="F:nucleic acid binding"/>
    <property type="evidence" value="ECO:0007669"/>
    <property type="project" value="InterPro"/>
</dbReference>
<evidence type="ECO:0000313" key="3">
    <source>
        <dbReference type="EMBL" id="GCD76624.1"/>
    </source>
</evidence>
<dbReference type="Proteomes" id="UP000286715">
    <property type="component" value="Unassembled WGS sequence"/>
</dbReference>
<dbReference type="SUPFAM" id="SSF64182">
    <property type="entry name" value="DHH phosphoesterases"/>
    <property type="match status" value="1"/>
</dbReference>
<organism evidence="3 4">
    <name type="scientific">Thermaurantimonas aggregans</name>
    <dbReference type="NCBI Taxonomy" id="2173829"/>
    <lineage>
        <taxon>Bacteria</taxon>
        <taxon>Pseudomonadati</taxon>
        <taxon>Bacteroidota</taxon>
        <taxon>Flavobacteriia</taxon>
        <taxon>Flavobacteriales</taxon>
        <taxon>Schleiferiaceae</taxon>
        <taxon>Thermaurantimonas</taxon>
    </lineage>
</organism>
<reference evidence="3 4" key="1">
    <citation type="submission" date="2018-11" db="EMBL/GenBank/DDBJ databases">
        <title>Schleiferia aggregans sp. nov., a moderately thermophilic heterotrophic bacterium isolated from microbial mats at a terrestrial hot spring.</title>
        <authorList>
            <person name="Iino T."/>
            <person name="Ohkuma M."/>
            <person name="Haruta S."/>
        </authorList>
    </citation>
    <scope>NUCLEOTIDE SEQUENCE [LARGE SCALE GENOMIC DNA]</scope>
    <source>
        <strain evidence="3 4">LA</strain>
    </source>
</reference>
<accession>A0A401XI10</accession>
<gene>
    <name evidence="3" type="primary">fjo19</name>
    <name evidence="3" type="ORF">JCM31826_01060</name>
</gene>
<dbReference type="OrthoDB" id="9803668at2"/>
<dbReference type="AlphaFoldDB" id="A0A401XI10"/>
<evidence type="ECO:0000259" key="1">
    <source>
        <dbReference type="Pfam" id="PF01368"/>
    </source>
</evidence>
<dbReference type="PANTHER" id="PTHR47618">
    <property type="entry name" value="BIFUNCTIONAL OLIGORIBONUCLEASE AND PAP PHOSPHATASE NRNA"/>
    <property type="match status" value="1"/>
</dbReference>
<dbReference type="Pfam" id="PF01368">
    <property type="entry name" value="DHH"/>
    <property type="match status" value="1"/>
</dbReference>
<comment type="caution">
    <text evidence="3">The sequence shown here is derived from an EMBL/GenBank/DDBJ whole genome shotgun (WGS) entry which is preliminary data.</text>
</comment>